<feature type="compositionally biased region" description="Low complexity" evidence="1">
    <location>
        <begin position="173"/>
        <end position="182"/>
    </location>
</feature>
<sequence>ADFCRKRDPDARARGKEVRLLTRPWRGFRGAAGSDGFGDAARWSDVPLRRQDGRKAEALFLEVPSIEPGLGVADGGIGSRGQNWHWPRDECYLPRKTGRRLCRARRPSEAAFVPPTSSVVSNNGDILARPPFHPRAVIDRCLQRRTLRQHEAKFKPRRRGGEGDRWETEAGAKARMPAASAAVPPPRPQRRTKPHPSLCNINAFMQLLHNNALPTARERVREGKGEKGREAREGRRKKGSEMERKRDRQTDSHREGGRERQRERERE</sequence>
<reference evidence="2" key="1">
    <citation type="submission" date="2014-05" db="EMBL/GenBank/DDBJ databases">
        <title>The transcriptome of the halophilic microalga Tetraselmis sp. GSL018 isolated from the Great Salt Lake, Utah.</title>
        <authorList>
            <person name="Jinkerson R.E."/>
            <person name="D'Adamo S."/>
            <person name="Posewitz M.C."/>
        </authorList>
    </citation>
    <scope>NUCLEOTIDE SEQUENCE</scope>
    <source>
        <strain evidence="2">GSL018</strain>
    </source>
</reference>
<organism evidence="2">
    <name type="scientific">Tetraselmis sp. GSL018</name>
    <dbReference type="NCBI Taxonomy" id="582737"/>
    <lineage>
        <taxon>Eukaryota</taxon>
        <taxon>Viridiplantae</taxon>
        <taxon>Chlorophyta</taxon>
        <taxon>core chlorophytes</taxon>
        <taxon>Chlorodendrophyceae</taxon>
        <taxon>Chlorodendrales</taxon>
        <taxon>Chlorodendraceae</taxon>
        <taxon>Tetraselmis</taxon>
    </lineage>
</organism>
<evidence type="ECO:0000313" key="2">
    <source>
        <dbReference type="EMBL" id="JAC65263.1"/>
    </source>
</evidence>
<feature type="compositionally biased region" description="Basic and acidic residues" evidence="1">
    <location>
        <begin position="149"/>
        <end position="172"/>
    </location>
</feature>
<gene>
    <name evidence="2" type="ORF">TSPGSL018_16425</name>
</gene>
<proteinExistence type="predicted"/>
<feature type="non-terminal residue" evidence="2">
    <location>
        <position position="267"/>
    </location>
</feature>
<name>A0A061QZW8_9CHLO</name>
<evidence type="ECO:0000256" key="1">
    <source>
        <dbReference type="SAM" id="MobiDB-lite"/>
    </source>
</evidence>
<protein>
    <submittedName>
        <fullName evidence="2">Uncharacterized protein</fullName>
    </submittedName>
</protein>
<accession>A0A061QZW8</accession>
<dbReference type="EMBL" id="GBEZ01021488">
    <property type="protein sequence ID" value="JAC65263.1"/>
    <property type="molecule type" value="Transcribed_RNA"/>
</dbReference>
<feature type="region of interest" description="Disordered" evidence="1">
    <location>
        <begin position="149"/>
        <end position="197"/>
    </location>
</feature>
<dbReference type="AlphaFoldDB" id="A0A061QZW8"/>
<feature type="region of interest" description="Disordered" evidence="1">
    <location>
        <begin position="216"/>
        <end position="267"/>
    </location>
</feature>
<feature type="non-terminal residue" evidence="2">
    <location>
        <position position="1"/>
    </location>
</feature>